<dbReference type="Gramene" id="MELO3C032297.2.1">
    <property type="protein sequence ID" value="MELO3C032297.2.1"/>
    <property type="gene ID" value="MELO3C032297.2"/>
</dbReference>
<evidence type="ECO:0000313" key="1">
    <source>
        <dbReference type="EnsemblPlants" id="MELO3C032297.2.1"/>
    </source>
</evidence>
<proteinExistence type="predicted"/>
<accession>A0A9I9EDM0</accession>
<sequence>MKPLFSFTDSIDAPLWCTLSGYLGPNPTNLFNLPLLHGGVVAESNVAAIAAAVSPATSEPGLVATSSCLPAAASSSDLLPRLPPAIMVEIKPFVHYND</sequence>
<name>A0A9I9EDM0_CUCME</name>
<dbReference type="AlphaFoldDB" id="A0A9I9EDM0"/>
<reference evidence="1" key="1">
    <citation type="submission" date="2023-03" db="UniProtKB">
        <authorList>
            <consortium name="EnsemblPlants"/>
        </authorList>
    </citation>
    <scope>IDENTIFICATION</scope>
</reference>
<organism evidence="1">
    <name type="scientific">Cucumis melo</name>
    <name type="common">Muskmelon</name>
    <dbReference type="NCBI Taxonomy" id="3656"/>
    <lineage>
        <taxon>Eukaryota</taxon>
        <taxon>Viridiplantae</taxon>
        <taxon>Streptophyta</taxon>
        <taxon>Embryophyta</taxon>
        <taxon>Tracheophyta</taxon>
        <taxon>Spermatophyta</taxon>
        <taxon>Magnoliopsida</taxon>
        <taxon>eudicotyledons</taxon>
        <taxon>Gunneridae</taxon>
        <taxon>Pentapetalae</taxon>
        <taxon>rosids</taxon>
        <taxon>fabids</taxon>
        <taxon>Cucurbitales</taxon>
        <taxon>Cucurbitaceae</taxon>
        <taxon>Benincaseae</taxon>
        <taxon>Cucumis</taxon>
    </lineage>
</organism>
<dbReference type="EnsemblPlants" id="MELO3C032297.2.1">
    <property type="protein sequence ID" value="MELO3C032297.2.1"/>
    <property type="gene ID" value="MELO3C032297.2"/>
</dbReference>
<protein>
    <submittedName>
        <fullName evidence="1">Uncharacterized protein</fullName>
    </submittedName>
</protein>